<feature type="region of interest" description="Disordered" evidence="2">
    <location>
        <begin position="235"/>
        <end position="383"/>
    </location>
</feature>
<dbReference type="GO" id="GO:0005634">
    <property type="term" value="C:nucleus"/>
    <property type="evidence" value="ECO:0007669"/>
    <property type="project" value="TreeGrafter"/>
</dbReference>
<dbReference type="InterPro" id="IPR051485">
    <property type="entry name" value="SR-CTD_assoc_factor"/>
</dbReference>
<dbReference type="PROSITE" id="PS51391">
    <property type="entry name" value="CID"/>
    <property type="match status" value="1"/>
</dbReference>
<name>A0A1Q9DNC8_SYMMI</name>
<keyword evidence="6" id="KW-1185">Reference proteome</keyword>
<dbReference type="Pfam" id="PF04818">
    <property type="entry name" value="CID"/>
    <property type="match status" value="1"/>
</dbReference>
<dbReference type="CDD" id="cd21372">
    <property type="entry name" value="cwf21_CWC21-like"/>
    <property type="match status" value="1"/>
</dbReference>
<dbReference type="PANTHER" id="PTHR23140">
    <property type="entry name" value="RNA PROCESSING PROTEIN LD23810P"/>
    <property type="match status" value="1"/>
</dbReference>
<evidence type="ECO:0000256" key="1">
    <source>
        <dbReference type="ARBA" id="ARBA00022884"/>
    </source>
</evidence>
<gene>
    <name evidence="5" type="ORF">AK812_SmicGene21050</name>
</gene>
<evidence type="ECO:0000256" key="2">
    <source>
        <dbReference type="SAM" id="MobiDB-lite"/>
    </source>
</evidence>
<feature type="compositionally biased region" description="Basic and acidic residues" evidence="2">
    <location>
        <begin position="266"/>
        <end position="275"/>
    </location>
</feature>
<dbReference type="Proteomes" id="UP000186817">
    <property type="component" value="Unassembled WGS sequence"/>
</dbReference>
<feature type="compositionally biased region" description="Basic and acidic residues" evidence="2">
    <location>
        <begin position="244"/>
        <end position="254"/>
    </location>
</feature>
<evidence type="ECO:0000259" key="3">
    <source>
        <dbReference type="PROSITE" id="PS50800"/>
    </source>
</evidence>
<dbReference type="Gene3D" id="1.25.40.90">
    <property type="match status" value="1"/>
</dbReference>
<feature type="region of interest" description="Disordered" evidence="2">
    <location>
        <begin position="425"/>
        <end position="590"/>
    </location>
</feature>
<feature type="compositionally biased region" description="Basic and acidic residues" evidence="2">
    <location>
        <begin position="303"/>
        <end position="383"/>
    </location>
</feature>
<dbReference type="PROSITE" id="PS50800">
    <property type="entry name" value="SAP"/>
    <property type="match status" value="1"/>
</dbReference>
<feature type="compositionally biased region" description="Low complexity" evidence="2">
    <location>
        <begin position="437"/>
        <end position="450"/>
    </location>
</feature>
<dbReference type="PANTHER" id="PTHR23140:SF0">
    <property type="entry name" value="U2 SNRNP-ASSOCIATED SURP MOTIF-CONTAINING PROTEIN"/>
    <property type="match status" value="1"/>
</dbReference>
<dbReference type="OMA" id="CIDHQNC"/>
<dbReference type="InterPro" id="IPR008942">
    <property type="entry name" value="ENTH_VHS"/>
</dbReference>
<evidence type="ECO:0000259" key="4">
    <source>
        <dbReference type="PROSITE" id="PS51391"/>
    </source>
</evidence>
<proteinExistence type="predicted"/>
<feature type="compositionally biased region" description="Basic and acidic residues" evidence="2">
    <location>
        <begin position="465"/>
        <end position="557"/>
    </location>
</feature>
<sequence length="590" mass="66248">MRQPAVYGQTGSSKAVVLLQYTHADPVAKQEAESLQELIADLTTSRAGILKAMAFCVDKSMSSLAIAQRICASITEEIPGLATQQLVARLFLLNDVLYNSHCTKPGASQYRRQFQELLPDILERVREVCDSLSTIASSALHDRVLKLVENWTEWALFPPRFTKGLEAVLCGKAHAAGEQVSSSAPAAVQQAQQQWVNLADLATLERACRQRGLSTKGNRQRMVDRLCLFEAYWPPDTSQSSEPKLPKDLGRDGSIEPGLDGDPAGEDVKTEEPRWPTHSLTVPLFPQGPPPLTSSSNLGVMPEPKRTKREKEARKEQKKEQKKDQKKDQAKESDKSSKEAPKPAKEASKPKEAQSMDAKDAKVQKEEMSKPEKQKSPEELRREKLRQVEAEVERFRQQLEKQRYEPEVVQMKCDRRRMELLEAAAHEESFSLRQKSVDAAAAGASESLPASKDKEATTSQPQAAAKEEGPKEGKDGKQDSKSGREKDAKDSKSKDGQETKAVKDSKPPKEAAREKVRTAPQTKEREKDKDKDKEKEKAKEKTKEKEKSKPKDQEKDKDRKKRSRERRESSSSCSRSRKRKASQSQSRKKR</sequence>
<protein>
    <recommendedName>
        <fullName evidence="7">CID domain-containing protein</fullName>
    </recommendedName>
</protein>
<feature type="domain" description="SAP" evidence="3">
    <location>
        <begin position="196"/>
        <end position="230"/>
    </location>
</feature>
<reference evidence="5 6" key="1">
    <citation type="submission" date="2016-02" db="EMBL/GenBank/DDBJ databases">
        <title>Genome analysis of coral dinoflagellate symbionts highlights evolutionary adaptations to a symbiotic lifestyle.</title>
        <authorList>
            <person name="Aranda M."/>
            <person name="Li Y."/>
            <person name="Liew Y.J."/>
            <person name="Baumgarten S."/>
            <person name="Simakov O."/>
            <person name="Wilson M."/>
            <person name="Piel J."/>
            <person name="Ashoor H."/>
            <person name="Bougouffa S."/>
            <person name="Bajic V.B."/>
            <person name="Ryu T."/>
            <person name="Ravasi T."/>
            <person name="Bayer T."/>
            <person name="Micklem G."/>
            <person name="Kim H."/>
            <person name="Bhak J."/>
            <person name="Lajeunesse T.C."/>
            <person name="Voolstra C.R."/>
        </authorList>
    </citation>
    <scope>NUCLEOTIDE SEQUENCE [LARGE SCALE GENOMIC DNA]</scope>
    <source>
        <strain evidence="5 6">CCMP2467</strain>
    </source>
</reference>
<dbReference type="GO" id="GO:0003723">
    <property type="term" value="F:RNA binding"/>
    <property type="evidence" value="ECO:0007669"/>
    <property type="project" value="UniProtKB-KW"/>
</dbReference>
<evidence type="ECO:0000313" key="5">
    <source>
        <dbReference type="EMBL" id="OLP96684.1"/>
    </source>
</evidence>
<evidence type="ECO:0000313" key="6">
    <source>
        <dbReference type="Proteomes" id="UP000186817"/>
    </source>
</evidence>
<feature type="domain" description="CID" evidence="4">
    <location>
        <begin position="27"/>
        <end position="173"/>
    </location>
</feature>
<dbReference type="EMBL" id="LSRX01000458">
    <property type="protein sequence ID" value="OLP96684.1"/>
    <property type="molecule type" value="Genomic_DNA"/>
</dbReference>
<organism evidence="5 6">
    <name type="scientific">Symbiodinium microadriaticum</name>
    <name type="common">Dinoflagellate</name>
    <name type="synonym">Zooxanthella microadriatica</name>
    <dbReference type="NCBI Taxonomy" id="2951"/>
    <lineage>
        <taxon>Eukaryota</taxon>
        <taxon>Sar</taxon>
        <taxon>Alveolata</taxon>
        <taxon>Dinophyceae</taxon>
        <taxon>Suessiales</taxon>
        <taxon>Symbiodiniaceae</taxon>
        <taxon>Symbiodinium</taxon>
    </lineage>
</organism>
<dbReference type="OrthoDB" id="377209at2759"/>
<comment type="caution">
    <text evidence="5">The sequence shown here is derived from an EMBL/GenBank/DDBJ whole genome shotgun (WGS) entry which is preliminary data.</text>
</comment>
<evidence type="ECO:0008006" key="7">
    <source>
        <dbReference type="Google" id="ProtNLM"/>
    </source>
</evidence>
<dbReference type="SMART" id="SM00582">
    <property type="entry name" value="RPR"/>
    <property type="match status" value="1"/>
</dbReference>
<feature type="compositionally biased region" description="Basic residues" evidence="2">
    <location>
        <begin position="575"/>
        <end position="590"/>
    </location>
</feature>
<dbReference type="AlphaFoldDB" id="A0A1Q9DNC8"/>
<keyword evidence="1" id="KW-0694">RNA-binding</keyword>
<dbReference type="InterPro" id="IPR006569">
    <property type="entry name" value="CID_dom"/>
</dbReference>
<accession>A0A1Q9DNC8</accession>
<dbReference type="InterPro" id="IPR003034">
    <property type="entry name" value="SAP_dom"/>
</dbReference>